<dbReference type="Proteomes" id="UP000035352">
    <property type="component" value="Chromosome"/>
</dbReference>
<name>A0A0G3BX44_9BURK</name>
<reference evidence="1 2" key="1">
    <citation type="submission" date="2015-05" db="EMBL/GenBank/DDBJ databases">
        <authorList>
            <person name="Tang B."/>
            <person name="Yu Y."/>
        </authorList>
    </citation>
    <scope>NUCLEOTIDE SEQUENCE [LARGE SCALE GENOMIC DNA]</scope>
    <source>
        <strain evidence="1 2">DSM 7029</strain>
    </source>
</reference>
<evidence type="ECO:0000313" key="2">
    <source>
        <dbReference type="Proteomes" id="UP000035352"/>
    </source>
</evidence>
<dbReference type="OrthoDB" id="9134663at2"/>
<evidence type="ECO:0000313" key="1">
    <source>
        <dbReference type="EMBL" id="AKJ31936.1"/>
    </source>
</evidence>
<dbReference type="EMBL" id="CP011371">
    <property type="protein sequence ID" value="AKJ31936.1"/>
    <property type="molecule type" value="Genomic_DNA"/>
</dbReference>
<proteinExistence type="predicted"/>
<dbReference type="AlphaFoldDB" id="A0A0G3BX44"/>
<protein>
    <submittedName>
        <fullName evidence="1">Uncharacterized protein</fullName>
    </submittedName>
</protein>
<sequence>MTAPIQLAITAESEDEFEDLLSRGQMLLGLVATIKQGSSTYSAPIVRQFNGDPTTNVVSFEFDGTALVLLGRTLDGRAALAAAEQATIAN</sequence>
<organism evidence="1 2">
    <name type="scientific">Caldimonas brevitalea</name>
    <dbReference type="NCBI Taxonomy" id="413882"/>
    <lineage>
        <taxon>Bacteria</taxon>
        <taxon>Pseudomonadati</taxon>
        <taxon>Pseudomonadota</taxon>
        <taxon>Betaproteobacteria</taxon>
        <taxon>Burkholderiales</taxon>
        <taxon>Sphaerotilaceae</taxon>
        <taxon>Caldimonas</taxon>
    </lineage>
</organism>
<dbReference type="RefSeq" id="WP_047196962.1">
    <property type="nucleotide sequence ID" value="NZ_CP011371.1"/>
</dbReference>
<accession>A0A0G3BX44</accession>
<dbReference type="KEGG" id="pbh:AAW51_5245"/>
<keyword evidence="2" id="KW-1185">Reference proteome</keyword>
<gene>
    <name evidence="1" type="ORF">AAW51_5245</name>
</gene>